<sequence length="359" mass="40464">MTDINAGTLPSRFYALDGIRGVAAIAVMFYHYTQHNQLDWLHGAWVAVDIFFILSGFVLMHSYSKKVSQGMTFKEFFYSRIARLGPMYIVGLALGIGAALLLIFSNPESPVRLINVATASTLNFFLLPYFNEYAWPFGSHNIHGTVFPLNDPSWSLFFEIFVNIIFFVYLAYCRRINLLIFVVMSGIIFIVLTLGFHQINPGARGSSFVFGFPRVIFEFFFGVLIYQCYSYYKLPPKIFTYGIFFLVALCFFSSKGAIALVNALVLAPVLIAIFAKLPVSGNSVGACKFLGDISYPLYVTHYPIYRLLAEMSFMRELSPLIQTLLFSAIAIVAAVILIKIDESIRSSFKQAKLLREHNS</sequence>
<keyword evidence="1" id="KW-0812">Transmembrane</keyword>
<proteinExistence type="predicted"/>
<accession>A0ABQ3AVY0</accession>
<feature type="transmembrane region" description="Helical" evidence="1">
    <location>
        <begin position="179"/>
        <end position="199"/>
    </location>
</feature>
<keyword evidence="4" id="KW-1185">Reference proteome</keyword>
<feature type="transmembrane region" description="Helical" evidence="1">
    <location>
        <begin position="154"/>
        <end position="172"/>
    </location>
</feature>
<feature type="transmembrane region" description="Helical" evidence="1">
    <location>
        <begin position="84"/>
        <end position="104"/>
    </location>
</feature>
<feature type="transmembrane region" description="Helical" evidence="1">
    <location>
        <begin position="44"/>
        <end position="63"/>
    </location>
</feature>
<feature type="transmembrane region" description="Helical" evidence="1">
    <location>
        <begin position="12"/>
        <end position="32"/>
    </location>
</feature>
<dbReference type="InterPro" id="IPR050879">
    <property type="entry name" value="Acyltransferase_3"/>
</dbReference>
<reference evidence="4" key="1">
    <citation type="journal article" date="2019" name="Int. J. Syst. Evol. Microbiol.">
        <title>The Global Catalogue of Microorganisms (GCM) 10K type strain sequencing project: providing services to taxonomists for standard genome sequencing and annotation.</title>
        <authorList>
            <consortium name="The Broad Institute Genomics Platform"/>
            <consortium name="The Broad Institute Genome Sequencing Center for Infectious Disease"/>
            <person name="Wu L."/>
            <person name="Ma J."/>
        </authorList>
    </citation>
    <scope>NUCLEOTIDE SEQUENCE [LARGE SCALE GENOMIC DNA]</scope>
    <source>
        <strain evidence="4">KCTC 32239</strain>
    </source>
</reference>
<keyword evidence="1" id="KW-1133">Transmembrane helix</keyword>
<feature type="transmembrane region" description="Helical" evidence="1">
    <location>
        <begin position="320"/>
        <end position="340"/>
    </location>
</feature>
<evidence type="ECO:0000313" key="4">
    <source>
        <dbReference type="Proteomes" id="UP000619761"/>
    </source>
</evidence>
<keyword evidence="3" id="KW-0808">Transferase</keyword>
<feature type="transmembrane region" description="Helical" evidence="1">
    <location>
        <begin position="241"/>
        <end position="274"/>
    </location>
</feature>
<evidence type="ECO:0000259" key="2">
    <source>
        <dbReference type="Pfam" id="PF01757"/>
    </source>
</evidence>
<dbReference type="EMBL" id="BMYZ01000001">
    <property type="protein sequence ID" value="GGY69532.1"/>
    <property type="molecule type" value="Genomic_DNA"/>
</dbReference>
<evidence type="ECO:0000313" key="3">
    <source>
        <dbReference type="EMBL" id="GGY69532.1"/>
    </source>
</evidence>
<dbReference type="InterPro" id="IPR002656">
    <property type="entry name" value="Acyl_transf_3_dom"/>
</dbReference>
<feature type="domain" description="Acyltransferase 3" evidence="2">
    <location>
        <begin position="14"/>
        <end position="337"/>
    </location>
</feature>
<dbReference type="Proteomes" id="UP000619761">
    <property type="component" value="Unassembled WGS sequence"/>
</dbReference>
<evidence type="ECO:0000256" key="1">
    <source>
        <dbReference type="SAM" id="Phobius"/>
    </source>
</evidence>
<gene>
    <name evidence="3" type="ORF">GCM10011613_12340</name>
</gene>
<comment type="caution">
    <text evidence="3">The sequence shown here is derived from an EMBL/GenBank/DDBJ whole genome shotgun (WGS) entry which is preliminary data.</text>
</comment>
<name>A0ABQ3AVY0_9GAMM</name>
<dbReference type="PANTHER" id="PTHR23028:SF134">
    <property type="entry name" value="PUTATIVE (AFU_ORTHOLOGUE AFUA_4G08520)-RELATED"/>
    <property type="match status" value="1"/>
</dbReference>
<feature type="transmembrane region" description="Helical" evidence="1">
    <location>
        <begin position="211"/>
        <end position="229"/>
    </location>
</feature>
<dbReference type="Pfam" id="PF01757">
    <property type="entry name" value="Acyl_transf_3"/>
    <property type="match status" value="1"/>
</dbReference>
<keyword evidence="3" id="KW-0012">Acyltransferase</keyword>
<protein>
    <submittedName>
        <fullName evidence="3">Acyltransferase</fullName>
    </submittedName>
</protein>
<dbReference type="RefSeq" id="WP_189416786.1">
    <property type="nucleotide sequence ID" value="NZ_BMYZ01000001.1"/>
</dbReference>
<organism evidence="3 4">
    <name type="scientific">Cellvibrio zantedeschiae</name>
    <dbReference type="NCBI Taxonomy" id="1237077"/>
    <lineage>
        <taxon>Bacteria</taxon>
        <taxon>Pseudomonadati</taxon>
        <taxon>Pseudomonadota</taxon>
        <taxon>Gammaproteobacteria</taxon>
        <taxon>Cellvibrionales</taxon>
        <taxon>Cellvibrionaceae</taxon>
        <taxon>Cellvibrio</taxon>
    </lineage>
</organism>
<dbReference type="PANTHER" id="PTHR23028">
    <property type="entry name" value="ACETYLTRANSFERASE"/>
    <property type="match status" value="1"/>
</dbReference>
<keyword evidence="1" id="KW-0472">Membrane</keyword>
<dbReference type="GO" id="GO:0016746">
    <property type="term" value="F:acyltransferase activity"/>
    <property type="evidence" value="ECO:0007669"/>
    <property type="project" value="UniProtKB-KW"/>
</dbReference>